<dbReference type="EMBL" id="CP021121">
    <property type="protein sequence ID" value="ARQ69642.1"/>
    <property type="molecule type" value="Genomic_DNA"/>
</dbReference>
<gene>
    <name evidence="1" type="ORF">CAG99_12860</name>
</gene>
<organism evidence="1 2">
    <name type="scientific">Streptomyces marincola</name>
    <dbReference type="NCBI Taxonomy" id="2878388"/>
    <lineage>
        <taxon>Bacteria</taxon>
        <taxon>Bacillati</taxon>
        <taxon>Actinomycetota</taxon>
        <taxon>Actinomycetes</taxon>
        <taxon>Kitasatosporales</taxon>
        <taxon>Streptomycetaceae</taxon>
        <taxon>Streptomyces</taxon>
    </lineage>
</organism>
<protein>
    <submittedName>
        <fullName evidence="1">Uncharacterized protein</fullName>
    </submittedName>
</protein>
<dbReference type="Proteomes" id="UP000194218">
    <property type="component" value="Chromosome"/>
</dbReference>
<evidence type="ECO:0000313" key="2">
    <source>
        <dbReference type="Proteomes" id="UP000194218"/>
    </source>
</evidence>
<proteinExistence type="predicted"/>
<dbReference type="RefSeq" id="WP_086159486.1">
    <property type="nucleotide sequence ID" value="NZ_CP021121.1"/>
</dbReference>
<sequence length="74" mass="7713">MATGSIIFRSTDGRTQVIDEPENGGRFPLAEAGLLENNTDRELRLLPPAGQGDPAMLQPGGSAQIEAGSAVHVI</sequence>
<dbReference type="KEGG" id="smao:CAG99_12860"/>
<name>A0A1W7CY06_9ACTN</name>
<accession>A0A1W7CY06</accession>
<dbReference type="AlphaFoldDB" id="A0A1W7CY06"/>
<dbReference type="OrthoDB" id="9862247at2"/>
<reference evidence="1 2" key="1">
    <citation type="submission" date="2017-05" db="EMBL/GenBank/DDBJ databases">
        <title>Complete genome sequence of Streptomyces sp. SCSIO 03032 revealed the diverse biosynthetic pathways for its bioactive secondary metabolites.</title>
        <authorList>
            <person name="Ma L."/>
            <person name="Zhu Y."/>
            <person name="Zhang W."/>
            <person name="Zhang G."/>
            <person name="Tian X."/>
            <person name="Zhang S."/>
            <person name="Zhang C."/>
        </authorList>
    </citation>
    <scope>NUCLEOTIDE SEQUENCE [LARGE SCALE GENOMIC DNA]</scope>
    <source>
        <strain evidence="1 2">SCSIO 03032</strain>
    </source>
</reference>
<keyword evidence="2" id="KW-1185">Reference proteome</keyword>
<evidence type="ECO:0000313" key="1">
    <source>
        <dbReference type="EMBL" id="ARQ69642.1"/>
    </source>
</evidence>